<dbReference type="InterPro" id="IPR051536">
    <property type="entry name" value="UDG_Type-4/5"/>
</dbReference>
<reference evidence="10" key="1">
    <citation type="submission" date="2020-05" db="EMBL/GenBank/DDBJ databases">
        <authorList>
            <person name="Chiriac C."/>
            <person name="Salcher M."/>
            <person name="Ghai R."/>
            <person name="Kavagutti S V."/>
        </authorList>
    </citation>
    <scope>NUCLEOTIDE SEQUENCE</scope>
</reference>
<evidence type="ECO:0000256" key="3">
    <source>
        <dbReference type="ARBA" id="ARBA00022763"/>
    </source>
</evidence>
<evidence type="ECO:0000259" key="9">
    <source>
        <dbReference type="Pfam" id="PF03167"/>
    </source>
</evidence>
<evidence type="ECO:0000256" key="4">
    <source>
        <dbReference type="ARBA" id="ARBA00022801"/>
    </source>
</evidence>
<feature type="region of interest" description="Disordered" evidence="8">
    <location>
        <begin position="1"/>
        <end position="21"/>
    </location>
</feature>
<dbReference type="GO" id="GO:0097506">
    <property type="term" value="F:deaminated base DNA N-glycosylase activity"/>
    <property type="evidence" value="ECO:0007669"/>
    <property type="project" value="UniProtKB-ARBA"/>
</dbReference>
<dbReference type="EMBL" id="CAESAO010000064">
    <property type="protein sequence ID" value="CAB4343741.1"/>
    <property type="molecule type" value="Genomic_DNA"/>
</dbReference>
<dbReference type="InterPro" id="IPR005122">
    <property type="entry name" value="Uracil-DNA_glycosylase-like"/>
</dbReference>
<name>A0A6J5ZMI8_9ZZZZ</name>
<organism evidence="10">
    <name type="scientific">freshwater metagenome</name>
    <dbReference type="NCBI Taxonomy" id="449393"/>
    <lineage>
        <taxon>unclassified sequences</taxon>
        <taxon>metagenomes</taxon>
        <taxon>ecological metagenomes</taxon>
    </lineage>
</organism>
<dbReference type="PANTHER" id="PTHR33693">
    <property type="entry name" value="TYPE-5 URACIL-DNA GLYCOSYLASE"/>
    <property type="match status" value="1"/>
</dbReference>
<evidence type="ECO:0000256" key="1">
    <source>
        <dbReference type="ARBA" id="ARBA00022485"/>
    </source>
</evidence>
<evidence type="ECO:0000256" key="2">
    <source>
        <dbReference type="ARBA" id="ARBA00022723"/>
    </source>
</evidence>
<feature type="domain" description="Uracil-DNA glycosylase-like" evidence="9">
    <location>
        <begin position="59"/>
        <end position="191"/>
    </location>
</feature>
<proteinExistence type="predicted"/>
<evidence type="ECO:0000256" key="7">
    <source>
        <dbReference type="ARBA" id="ARBA00023204"/>
    </source>
</evidence>
<dbReference type="AlphaFoldDB" id="A0A6J5ZMI8"/>
<evidence type="ECO:0000256" key="6">
    <source>
        <dbReference type="ARBA" id="ARBA00023014"/>
    </source>
</evidence>
<accession>A0A6J5ZMI8</accession>
<keyword evidence="1" id="KW-0004">4Fe-4S</keyword>
<keyword evidence="6" id="KW-0411">Iron-sulfur</keyword>
<sequence>MQGKGEPQRPSKLTEPMPATEDEIREKYLERAIREINSLSRDVQGCSHCPRGNLMPVLGSGHPQADIMLVKYTPTVSEIEEGVAFYGRSGNAMRKSLSRLNIDPLAVYGTLFVKCPVGDPAVADPACLARVAEEIAIVQPRIIVVMGEPAMTALNELELPLAQEVEWKPGEIQPLTDACDVLVTPNIDDSLDAEDSKRDFWAAFRSLGDWWGDLPPY</sequence>
<dbReference type="Pfam" id="PF03167">
    <property type="entry name" value="UDG"/>
    <property type="match status" value="1"/>
</dbReference>
<evidence type="ECO:0000256" key="8">
    <source>
        <dbReference type="SAM" id="MobiDB-lite"/>
    </source>
</evidence>
<dbReference type="SUPFAM" id="SSF52141">
    <property type="entry name" value="Uracil-DNA glycosylase-like"/>
    <property type="match status" value="1"/>
</dbReference>
<evidence type="ECO:0000313" key="10">
    <source>
        <dbReference type="EMBL" id="CAB4343741.1"/>
    </source>
</evidence>
<keyword evidence="7" id="KW-0234">DNA repair</keyword>
<keyword evidence="2" id="KW-0479">Metal-binding</keyword>
<keyword evidence="4" id="KW-0378">Hydrolase</keyword>
<dbReference type="InterPro" id="IPR036895">
    <property type="entry name" value="Uracil-DNA_glycosylase-like_sf"/>
</dbReference>
<dbReference type="GO" id="GO:0051539">
    <property type="term" value="F:4 iron, 4 sulfur cluster binding"/>
    <property type="evidence" value="ECO:0007669"/>
    <property type="project" value="UniProtKB-KW"/>
</dbReference>
<keyword evidence="5" id="KW-0408">Iron</keyword>
<dbReference type="GO" id="GO:0046872">
    <property type="term" value="F:metal ion binding"/>
    <property type="evidence" value="ECO:0007669"/>
    <property type="project" value="UniProtKB-KW"/>
</dbReference>
<gene>
    <name evidence="10" type="ORF">UFOPK3522_00867</name>
</gene>
<dbReference type="GO" id="GO:0006281">
    <property type="term" value="P:DNA repair"/>
    <property type="evidence" value="ECO:0007669"/>
    <property type="project" value="UniProtKB-KW"/>
</dbReference>
<dbReference type="Gene3D" id="3.40.470.10">
    <property type="entry name" value="Uracil-DNA glycosylase-like domain"/>
    <property type="match status" value="1"/>
</dbReference>
<evidence type="ECO:0000256" key="5">
    <source>
        <dbReference type="ARBA" id="ARBA00023004"/>
    </source>
</evidence>
<keyword evidence="3" id="KW-0227">DNA damage</keyword>
<protein>
    <submittedName>
        <fullName evidence="10">Unannotated protein</fullName>
    </submittedName>
</protein>